<name>A0A9W4ME76_9ACTN</name>
<keyword evidence="2" id="KW-1133">Transmembrane helix</keyword>
<keyword evidence="2" id="KW-0812">Transmembrane</keyword>
<evidence type="ECO:0000313" key="4">
    <source>
        <dbReference type="Proteomes" id="UP001153328"/>
    </source>
</evidence>
<dbReference type="AlphaFoldDB" id="A0A9W4ME76"/>
<proteinExistence type="predicted"/>
<feature type="compositionally biased region" description="Basic residues" evidence="1">
    <location>
        <begin position="1"/>
        <end position="13"/>
    </location>
</feature>
<evidence type="ECO:0000256" key="1">
    <source>
        <dbReference type="SAM" id="MobiDB-lite"/>
    </source>
</evidence>
<feature type="region of interest" description="Disordered" evidence="1">
    <location>
        <begin position="1"/>
        <end position="21"/>
    </location>
</feature>
<comment type="caution">
    <text evidence="3">The sequence shown here is derived from an EMBL/GenBank/DDBJ whole genome shotgun (WGS) entry which is preliminary data.</text>
</comment>
<feature type="transmembrane region" description="Helical" evidence="2">
    <location>
        <begin position="35"/>
        <end position="54"/>
    </location>
</feature>
<dbReference type="Proteomes" id="UP001153328">
    <property type="component" value="Unassembled WGS sequence"/>
</dbReference>
<keyword evidence="2" id="KW-0472">Membrane</keyword>
<accession>A0A9W4ME76</accession>
<protein>
    <submittedName>
        <fullName evidence="3">Uncharacterized protein</fullName>
    </submittedName>
</protein>
<organism evidence="3 4">
    <name type="scientific">Actinacidiphila bryophytorum</name>
    <dbReference type="NCBI Taxonomy" id="1436133"/>
    <lineage>
        <taxon>Bacteria</taxon>
        <taxon>Bacillati</taxon>
        <taxon>Actinomycetota</taxon>
        <taxon>Actinomycetes</taxon>
        <taxon>Kitasatosporales</taxon>
        <taxon>Streptomycetaceae</taxon>
        <taxon>Actinacidiphila</taxon>
    </lineage>
</organism>
<sequence length="115" mass="11531">MSRGAGPRRRRAARPPSDGLLPWALALPARMHLRWLVILVVTGAVMGAYGHALLTAAPMPPSKAPAAGGTAYPEGTPAATHPGARPPGARAGTPPGAHAGTSPRTPAASRSPEVG</sequence>
<feature type="region of interest" description="Disordered" evidence="1">
    <location>
        <begin position="57"/>
        <end position="115"/>
    </location>
</feature>
<reference evidence="3" key="1">
    <citation type="submission" date="2021-06" db="EMBL/GenBank/DDBJ databases">
        <authorList>
            <person name="Arsene-Ploetze F."/>
        </authorList>
    </citation>
    <scope>NUCLEOTIDE SEQUENCE</scope>
    <source>
        <strain evidence="3">SBRY1</strain>
    </source>
</reference>
<dbReference type="EMBL" id="CAJVAX010000019">
    <property type="protein sequence ID" value="CAG7652367.1"/>
    <property type="molecule type" value="Genomic_DNA"/>
</dbReference>
<evidence type="ECO:0000313" key="3">
    <source>
        <dbReference type="EMBL" id="CAG7652367.1"/>
    </source>
</evidence>
<gene>
    <name evidence="3" type="ORF">SBRY_50858</name>
</gene>
<feature type="compositionally biased region" description="Low complexity" evidence="1">
    <location>
        <begin position="75"/>
        <end position="101"/>
    </location>
</feature>
<evidence type="ECO:0000256" key="2">
    <source>
        <dbReference type="SAM" id="Phobius"/>
    </source>
</evidence>
<dbReference type="RefSeq" id="WP_205048761.1">
    <property type="nucleotide sequence ID" value="NZ_CAJVAX010000019.1"/>
</dbReference>
<keyword evidence="4" id="KW-1185">Reference proteome</keyword>